<proteinExistence type="predicted"/>
<dbReference type="InterPro" id="IPR017703">
    <property type="entry name" value="YgfZ/GCV_T_CS"/>
</dbReference>
<dbReference type="Proteomes" id="UP001138802">
    <property type="component" value="Unassembled WGS sequence"/>
</dbReference>
<dbReference type="Gene3D" id="2.40.30.160">
    <property type="match status" value="1"/>
</dbReference>
<dbReference type="NCBIfam" id="TIGR03317">
    <property type="entry name" value="ygfZ_signature"/>
    <property type="match status" value="1"/>
</dbReference>
<evidence type="ECO:0000259" key="2">
    <source>
        <dbReference type="Pfam" id="PF01571"/>
    </source>
</evidence>
<dbReference type="SUPFAM" id="SSF103025">
    <property type="entry name" value="Folate-binding domain"/>
    <property type="match status" value="1"/>
</dbReference>
<dbReference type="Gene3D" id="3.30.70.1630">
    <property type="match status" value="1"/>
</dbReference>
<dbReference type="InterPro" id="IPR045179">
    <property type="entry name" value="YgfZ/GcvT"/>
</dbReference>
<protein>
    <submittedName>
        <fullName evidence="3">Folate-binding protein YgfZ</fullName>
    </submittedName>
</protein>
<dbReference type="EMBL" id="NRSD01000003">
    <property type="protein sequence ID" value="MBK1643942.1"/>
    <property type="molecule type" value="Genomic_DNA"/>
</dbReference>
<dbReference type="RefSeq" id="WP_200386748.1">
    <property type="nucleotide sequence ID" value="NZ_NRSD01000003.1"/>
</dbReference>
<organism evidence="3 4">
    <name type="scientific">Thiocapsa imhoffii</name>
    <dbReference type="NCBI Taxonomy" id="382777"/>
    <lineage>
        <taxon>Bacteria</taxon>
        <taxon>Pseudomonadati</taxon>
        <taxon>Pseudomonadota</taxon>
        <taxon>Gammaproteobacteria</taxon>
        <taxon>Chromatiales</taxon>
        <taxon>Chromatiaceae</taxon>
        <taxon>Thiocapsa</taxon>
    </lineage>
</organism>
<feature type="region of interest" description="Disordered" evidence="1">
    <location>
        <begin position="273"/>
        <end position="299"/>
    </location>
</feature>
<keyword evidence="4" id="KW-1185">Reference proteome</keyword>
<accession>A0A9X0WGX7</accession>
<dbReference type="GO" id="GO:0016226">
    <property type="term" value="P:iron-sulfur cluster assembly"/>
    <property type="evidence" value="ECO:0007669"/>
    <property type="project" value="TreeGrafter"/>
</dbReference>
<evidence type="ECO:0000313" key="4">
    <source>
        <dbReference type="Proteomes" id="UP001138802"/>
    </source>
</evidence>
<dbReference type="SUPFAM" id="SSF101790">
    <property type="entry name" value="Aminomethyltransferase beta-barrel domain"/>
    <property type="match status" value="1"/>
</dbReference>
<feature type="domain" description="GCVT N-terminal" evidence="2">
    <location>
        <begin position="36"/>
        <end position="152"/>
    </location>
</feature>
<evidence type="ECO:0000256" key="1">
    <source>
        <dbReference type="SAM" id="MobiDB-lite"/>
    </source>
</evidence>
<dbReference type="PANTHER" id="PTHR22602:SF0">
    <property type="entry name" value="TRANSFERASE CAF17, MITOCHONDRIAL-RELATED"/>
    <property type="match status" value="1"/>
</dbReference>
<feature type="compositionally biased region" description="Low complexity" evidence="1">
    <location>
        <begin position="289"/>
        <end position="299"/>
    </location>
</feature>
<gene>
    <name evidence="3" type="ORF">CKO25_04570</name>
</gene>
<dbReference type="Gene3D" id="3.30.70.1400">
    <property type="entry name" value="Aminomethyltransferase beta-barrel domains"/>
    <property type="match status" value="1"/>
</dbReference>
<sequence length="350" mass="37964">MHPVWQEVLSASGAQFDENGRVRFPAPTLDQVDAAAGCRLFDLSALGLIAVQGEDAANFLQGQLTNDVRELSENHVQWSSHCSQKGRMLANFLVLRRGDTIYLQLSAELVPDLLKRLRMFVLRSRVTLEDASDRLARLGIAGDCVAAALTACALGMPERENGMTLTDEITVIRLSGPTPRVELIGPPEALRAHWQTLLEHAVTANSEDWTLLDIRAGIPLVHQQTVDAFVPQMTNMHLIDGVSFNKGCYTGQEVVARMQYLGKLKRRMYLAEVQSETPPQPGDALHSTASSSQQGSGAVVMASPVGPGRYELLVVVETNAVAANQVRLGEGGPLLTLTTPPYGFPSTEDS</sequence>
<name>A0A9X0WGX7_9GAMM</name>
<dbReference type="AlphaFoldDB" id="A0A9X0WGX7"/>
<dbReference type="InterPro" id="IPR006222">
    <property type="entry name" value="GCVT_N"/>
</dbReference>
<reference evidence="3 4" key="1">
    <citation type="journal article" date="2020" name="Microorganisms">
        <title>Osmotic Adaptation and Compatible Solute Biosynthesis of Phototrophic Bacteria as Revealed from Genome Analyses.</title>
        <authorList>
            <person name="Imhoff J.F."/>
            <person name="Rahn T."/>
            <person name="Kunzel S."/>
            <person name="Keller A."/>
            <person name="Neulinger S.C."/>
        </authorList>
    </citation>
    <scope>NUCLEOTIDE SEQUENCE [LARGE SCALE GENOMIC DNA]</scope>
    <source>
        <strain evidence="3 4">DSM 21303</strain>
    </source>
</reference>
<dbReference type="InterPro" id="IPR029043">
    <property type="entry name" value="GcvT/YgfZ_C"/>
</dbReference>
<dbReference type="Pfam" id="PF01571">
    <property type="entry name" value="GCV_T"/>
    <property type="match status" value="1"/>
</dbReference>
<evidence type="ECO:0000313" key="3">
    <source>
        <dbReference type="EMBL" id="MBK1643942.1"/>
    </source>
</evidence>
<comment type="caution">
    <text evidence="3">The sequence shown here is derived from an EMBL/GenBank/DDBJ whole genome shotgun (WGS) entry which is preliminary data.</text>
</comment>
<dbReference type="PANTHER" id="PTHR22602">
    <property type="entry name" value="TRANSFERASE CAF17, MITOCHONDRIAL-RELATED"/>
    <property type="match status" value="1"/>
</dbReference>